<keyword evidence="2" id="KW-1185">Reference proteome</keyword>
<dbReference type="EMBL" id="CAWYQH010000097">
    <property type="protein sequence ID" value="CAK8683484.1"/>
    <property type="molecule type" value="Genomic_DNA"/>
</dbReference>
<evidence type="ECO:0000313" key="2">
    <source>
        <dbReference type="Proteomes" id="UP001642483"/>
    </source>
</evidence>
<organism evidence="1 2">
    <name type="scientific">Clavelina lepadiformis</name>
    <name type="common">Light-bulb sea squirt</name>
    <name type="synonym">Ascidia lepadiformis</name>
    <dbReference type="NCBI Taxonomy" id="159417"/>
    <lineage>
        <taxon>Eukaryota</taxon>
        <taxon>Metazoa</taxon>
        <taxon>Chordata</taxon>
        <taxon>Tunicata</taxon>
        <taxon>Ascidiacea</taxon>
        <taxon>Aplousobranchia</taxon>
        <taxon>Clavelinidae</taxon>
        <taxon>Clavelina</taxon>
    </lineage>
</organism>
<dbReference type="Proteomes" id="UP001642483">
    <property type="component" value="Unassembled WGS sequence"/>
</dbReference>
<reference evidence="1 2" key="1">
    <citation type="submission" date="2024-02" db="EMBL/GenBank/DDBJ databases">
        <authorList>
            <person name="Daric V."/>
            <person name="Darras S."/>
        </authorList>
    </citation>
    <scope>NUCLEOTIDE SEQUENCE [LARGE SCALE GENOMIC DNA]</scope>
</reference>
<comment type="caution">
    <text evidence="1">The sequence shown here is derived from an EMBL/GenBank/DDBJ whole genome shotgun (WGS) entry which is preliminary data.</text>
</comment>
<evidence type="ECO:0000313" key="1">
    <source>
        <dbReference type="EMBL" id="CAK8683484.1"/>
    </source>
</evidence>
<sequence>MAAYSVVNDNRTCLRLCRSPLMQHALTTLEQKLTPIDLPFIKPQGESFSTSDPSSSVKT</sequence>
<gene>
    <name evidence="1" type="ORF">CVLEPA_LOCUS14555</name>
</gene>
<name>A0ABP0FV47_CLALP</name>
<proteinExistence type="predicted"/>
<protein>
    <submittedName>
        <fullName evidence="1">Uncharacterized protein</fullName>
    </submittedName>
</protein>
<accession>A0ABP0FV47</accession>